<evidence type="ECO:0000313" key="3">
    <source>
        <dbReference type="Proteomes" id="UP001500827"/>
    </source>
</evidence>
<comment type="caution">
    <text evidence="2">The sequence shown here is derived from an EMBL/GenBank/DDBJ whole genome shotgun (WGS) entry which is preliminary data.</text>
</comment>
<dbReference type="EMBL" id="BAABBM010000001">
    <property type="protein sequence ID" value="GAA3894698.1"/>
    <property type="molecule type" value="Genomic_DNA"/>
</dbReference>
<name>A0ABP7L7Y2_9SPHN</name>
<evidence type="ECO:0008006" key="4">
    <source>
        <dbReference type="Google" id="ProtNLM"/>
    </source>
</evidence>
<keyword evidence="1" id="KW-0812">Transmembrane</keyword>
<dbReference type="RefSeq" id="WP_344698795.1">
    <property type="nucleotide sequence ID" value="NZ_BAABBM010000001.1"/>
</dbReference>
<feature type="transmembrane region" description="Helical" evidence="1">
    <location>
        <begin position="12"/>
        <end position="32"/>
    </location>
</feature>
<protein>
    <recommendedName>
        <fullName evidence="4">DUF4190 domain-containing protein</fullName>
    </recommendedName>
</protein>
<evidence type="ECO:0000313" key="2">
    <source>
        <dbReference type="EMBL" id="GAA3894698.1"/>
    </source>
</evidence>
<organism evidence="2 3">
    <name type="scientific">Sphingomonas limnosediminicola</name>
    <dbReference type="NCBI Taxonomy" id="940133"/>
    <lineage>
        <taxon>Bacteria</taxon>
        <taxon>Pseudomonadati</taxon>
        <taxon>Pseudomonadota</taxon>
        <taxon>Alphaproteobacteria</taxon>
        <taxon>Sphingomonadales</taxon>
        <taxon>Sphingomonadaceae</taxon>
        <taxon>Sphingomonas</taxon>
    </lineage>
</organism>
<feature type="transmembrane region" description="Helical" evidence="1">
    <location>
        <begin position="39"/>
        <end position="62"/>
    </location>
</feature>
<evidence type="ECO:0000256" key="1">
    <source>
        <dbReference type="SAM" id="Phobius"/>
    </source>
</evidence>
<sequence length="243" mass="26592">MSTSTKQVWALISHSTTVYGLIPVSAGAAIGYEISRIAGLPAAIGLLIALGVAAFSFAIIRFSPSRKAGYWVIALALLGSTAWAVHQYDQYSVSYQDVEVGLIPLDPDGMLAVGLTVTPMFGNENNFDLWYEADRHLTTVTGPNGQQISNSDQEKRTGRAYKKLAFSIPDSPIRFTNPMYSHQINGGNIDYHFCYGRTKDKLTKSLTFKASYTIVFDEKGPHAKVHFNQFKQGQCGGGLLPFN</sequence>
<dbReference type="Proteomes" id="UP001500827">
    <property type="component" value="Unassembled WGS sequence"/>
</dbReference>
<keyword evidence="3" id="KW-1185">Reference proteome</keyword>
<keyword evidence="1" id="KW-0472">Membrane</keyword>
<feature type="transmembrane region" description="Helical" evidence="1">
    <location>
        <begin position="68"/>
        <end position="85"/>
    </location>
</feature>
<gene>
    <name evidence="2" type="ORF">GCM10022276_12290</name>
</gene>
<reference evidence="3" key="1">
    <citation type="journal article" date="2019" name="Int. J. Syst. Evol. Microbiol.">
        <title>The Global Catalogue of Microorganisms (GCM) 10K type strain sequencing project: providing services to taxonomists for standard genome sequencing and annotation.</title>
        <authorList>
            <consortium name="The Broad Institute Genomics Platform"/>
            <consortium name="The Broad Institute Genome Sequencing Center for Infectious Disease"/>
            <person name="Wu L."/>
            <person name="Ma J."/>
        </authorList>
    </citation>
    <scope>NUCLEOTIDE SEQUENCE [LARGE SCALE GENOMIC DNA]</scope>
    <source>
        <strain evidence="3">JCM 17543</strain>
    </source>
</reference>
<proteinExistence type="predicted"/>
<keyword evidence="1" id="KW-1133">Transmembrane helix</keyword>
<accession>A0ABP7L7Y2</accession>